<evidence type="ECO:0000313" key="2">
    <source>
        <dbReference type="EMBL" id="TFE37593.1"/>
    </source>
</evidence>
<feature type="region of interest" description="Disordered" evidence="1">
    <location>
        <begin position="1"/>
        <end position="22"/>
    </location>
</feature>
<proteinExistence type="predicted"/>
<dbReference type="RefSeq" id="WP_134466119.1">
    <property type="nucleotide sequence ID" value="NZ_JBHMFL010000163.1"/>
</dbReference>
<reference evidence="2 3" key="1">
    <citation type="submission" date="2019-03" db="EMBL/GenBank/DDBJ databases">
        <title>Complete Genome Sequence of Paraburkholderia dipogonis ICMP 19430T, a Nitrogen-fixing Symbiont of the South African Invasive Legume Dipogon lignosus in New Zealand.</title>
        <authorList>
            <person name="De Meyer S.E."/>
        </authorList>
    </citation>
    <scope>NUCLEOTIDE SEQUENCE [LARGE SCALE GENOMIC DNA]</scope>
    <source>
        <strain evidence="2 3">ICMP 19430</strain>
    </source>
</reference>
<comment type="caution">
    <text evidence="2">The sequence shown here is derived from an EMBL/GenBank/DDBJ whole genome shotgun (WGS) entry which is preliminary data.</text>
</comment>
<dbReference type="AlphaFoldDB" id="A0A4Y8MJP8"/>
<accession>A0A4Y8MJP8</accession>
<protein>
    <submittedName>
        <fullName evidence="2">Uncharacterized protein</fullName>
    </submittedName>
</protein>
<evidence type="ECO:0000256" key="1">
    <source>
        <dbReference type="SAM" id="MobiDB-lite"/>
    </source>
</evidence>
<gene>
    <name evidence="2" type="ORF">E2553_39925</name>
</gene>
<dbReference type="EMBL" id="SNVI01000005">
    <property type="protein sequence ID" value="TFE37593.1"/>
    <property type="molecule type" value="Genomic_DNA"/>
</dbReference>
<organism evidence="2 3">
    <name type="scientific">Paraburkholderia dipogonis</name>
    <dbReference type="NCBI Taxonomy" id="1211383"/>
    <lineage>
        <taxon>Bacteria</taxon>
        <taxon>Pseudomonadati</taxon>
        <taxon>Pseudomonadota</taxon>
        <taxon>Betaproteobacteria</taxon>
        <taxon>Burkholderiales</taxon>
        <taxon>Burkholderiaceae</taxon>
        <taxon>Paraburkholderia</taxon>
    </lineage>
</organism>
<dbReference type="GeneID" id="97303760"/>
<name>A0A4Y8MJP8_9BURK</name>
<sequence>MPTAPHTSKTRRQAAHSAHEQARRDAMWATSHGSRLSWSDAKSWHVIDAISPVDFDVRHRRLLGWQDGRPWYWLYRTADGHFVARWDHAPLQVLAATPGEVLAALRRCALEYQKICKVALPFAPSFSTAAPAPIETRPALHYRFSVGAARCHDGFWRDARILAEEARKYRSTCVFSATRRSKQTIDGTVTSINNFSCVSERALRCKMCCRMRLLR</sequence>
<evidence type="ECO:0000313" key="3">
    <source>
        <dbReference type="Proteomes" id="UP000297385"/>
    </source>
</evidence>
<dbReference type="Proteomes" id="UP000297385">
    <property type="component" value="Unassembled WGS sequence"/>
</dbReference>